<sequence length="426" mass="48765">MPEQPIQPLKVPRSVSPVARAGAGDISERELSRERHNLQTTPPARLQPAHPKKQLFSAPPVNKFTAKWCAPSPNLARIRSCLDAYASQDTPISRPVAKTKAASMEDLTPTKRIRIDRKNGLPQLASPGPLGSAEELAAGKICRFMVIAAWRRRREDVRCLRKTLETQVSYSERLRIQICALKSLLDSDNSKVRMAMKELERLKQLLKEKEAEKTVLEREKLALEDDVCAAEDRASEMSIGWRNCRNELDGVRAACALSEHALAREQAAHRDTRNARDDAYDRLAMLEEDLAQHEELLTAAEAEVAALRRHTDEKQRELEMTSARLSQEEEARSRCSRECAALNSRVSAAASETSALREELDDMREELTRMQLELRLTREQLDWWPRPLTNALREELDDMREELTRMQLELRLTREQLDWWPRPLTK</sequence>
<dbReference type="AlphaFoldDB" id="A0AAD7YMI8"/>
<comment type="caution">
    <text evidence="3">The sequence shown here is derived from an EMBL/GenBank/DDBJ whole genome shotgun (WGS) entry which is preliminary data.</text>
</comment>
<evidence type="ECO:0000313" key="4">
    <source>
        <dbReference type="Proteomes" id="UP001231518"/>
    </source>
</evidence>
<accession>A0AAD7YMI8</accession>
<evidence type="ECO:0000256" key="2">
    <source>
        <dbReference type="SAM" id="MobiDB-lite"/>
    </source>
</evidence>
<keyword evidence="4" id="KW-1185">Reference proteome</keyword>
<evidence type="ECO:0000313" key="3">
    <source>
        <dbReference type="EMBL" id="KAJ8721168.1"/>
    </source>
</evidence>
<reference evidence="3" key="1">
    <citation type="submission" date="2023-03" db="EMBL/GenBank/DDBJ databases">
        <title>Chromosome-level genomes of two armyworms, Mythimna separata and Mythimna loreyi, provide insights into the biosynthesis and reception of sex pheromones.</title>
        <authorList>
            <person name="Zhao H."/>
        </authorList>
    </citation>
    <scope>NUCLEOTIDE SEQUENCE</scope>
    <source>
        <strain evidence="3">BeijingLab</strain>
        <tissue evidence="3">Pupa</tissue>
    </source>
</reference>
<organism evidence="3 4">
    <name type="scientific">Mythimna separata</name>
    <name type="common">Oriental armyworm</name>
    <name type="synonym">Pseudaletia separata</name>
    <dbReference type="NCBI Taxonomy" id="271217"/>
    <lineage>
        <taxon>Eukaryota</taxon>
        <taxon>Metazoa</taxon>
        <taxon>Ecdysozoa</taxon>
        <taxon>Arthropoda</taxon>
        <taxon>Hexapoda</taxon>
        <taxon>Insecta</taxon>
        <taxon>Pterygota</taxon>
        <taxon>Neoptera</taxon>
        <taxon>Endopterygota</taxon>
        <taxon>Lepidoptera</taxon>
        <taxon>Glossata</taxon>
        <taxon>Ditrysia</taxon>
        <taxon>Noctuoidea</taxon>
        <taxon>Noctuidae</taxon>
        <taxon>Noctuinae</taxon>
        <taxon>Hadenini</taxon>
        <taxon>Mythimna</taxon>
    </lineage>
</organism>
<evidence type="ECO:0000256" key="1">
    <source>
        <dbReference type="SAM" id="Coils"/>
    </source>
</evidence>
<keyword evidence="1" id="KW-0175">Coiled coil</keyword>
<protein>
    <submittedName>
        <fullName evidence="3">Uncharacterized protein</fullName>
    </submittedName>
</protein>
<feature type="coiled-coil region" evidence="1">
    <location>
        <begin position="276"/>
        <end position="416"/>
    </location>
</feature>
<gene>
    <name evidence="3" type="ORF">PYW07_001943</name>
</gene>
<dbReference type="EMBL" id="JARGEI010000013">
    <property type="protein sequence ID" value="KAJ8721168.1"/>
    <property type="molecule type" value="Genomic_DNA"/>
</dbReference>
<feature type="compositionally biased region" description="Basic and acidic residues" evidence="2">
    <location>
        <begin position="26"/>
        <end position="37"/>
    </location>
</feature>
<feature type="coiled-coil region" evidence="1">
    <location>
        <begin position="185"/>
        <end position="226"/>
    </location>
</feature>
<dbReference type="Proteomes" id="UP001231518">
    <property type="component" value="Chromosome 12"/>
</dbReference>
<proteinExistence type="predicted"/>
<name>A0AAD7YMI8_MYTSE</name>
<feature type="region of interest" description="Disordered" evidence="2">
    <location>
        <begin position="1"/>
        <end position="51"/>
    </location>
</feature>